<dbReference type="Pfam" id="PF00339">
    <property type="entry name" value="Arrestin_N"/>
    <property type="match status" value="1"/>
</dbReference>
<evidence type="ECO:0000259" key="1">
    <source>
        <dbReference type="Pfam" id="PF00339"/>
    </source>
</evidence>
<dbReference type="Gene3D" id="2.60.40.640">
    <property type="match status" value="1"/>
</dbReference>
<dbReference type="VEuPathDB" id="FungiDB:CJJ07_000313"/>
<dbReference type="Proteomes" id="UP000037122">
    <property type="component" value="Unassembled WGS sequence"/>
</dbReference>
<evidence type="ECO:0000313" key="3">
    <source>
        <dbReference type="Proteomes" id="UP000037122"/>
    </source>
</evidence>
<comment type="caution">
    <text evidence="2">The sequence shown here is derived from an EMBL/GenBank/DDBJ whole genome shotgun (WGS) entry which is preliminary data.</text>
</comment>
<name>A0A0L0NWD5_CANAR</name>
<protein>
    <recommendedName>
        <fullName evidence="1">Arrestin-like N-terminal domain-containing protein</fullName>
    </recommendedName>
</protein>
<evidence type="ECO:0000313" key="2">
    <source>
        <dbReference type="EMBL" id="KND98471.1"/>
    </source>
</evidence>
<dbReference type="CDD" id="cd22952">
    <property type="entry name" value="ART10-like"/>
    <property type="match status" value="1"/>
</dbReference>
<feature type="domain" description="Arrestin-like N-terminal" evidence="1">
    <location>
        <begin position="5"/>
        <end position="173"/>
    </location>
</feature>
<gene>
    <name evidence="2" type="ORF">QG37_04361</name>
</gene>
<organism evidence="2 3">
    <name type="scientific">Candidozyma auris</name>
    <name type="common">Yeast</name>
    <name type="synonym">Candida auris</name>
    <dbReference type="NCBI Taxonomy" id="498019"/>
    <lineage>
        <taxon>Eukaryota</taxon>
        <taxon>Fungi</taxon>
        <taxon>Dikarya</taxon>
        <taxon>Ascomycota</taxon>
        <taxon>Saccharomycotina</taxon>
        <taxon>Pichiomycetes</taxon>
        <taxon>Metschnikowiaceae</taxon>
        <taxon>Candidozyma</taxon>
    </lineage>
</organism>
<dbReference type="SUPFAM" id="SSF81296">
    <property type="entry name" value="E set domains"/>
    <property type="match status" value="1"/>
</dbReference>
<dbReference type="EMBL" id="LGST01000031">
    <property type="protein sequence ID" value="KND98471.1"/>
    <property type="molecule type" value="Genomic_DNA"/>
</dbReference>
<dbReference type="InterPro" id="IPR011021">
    <property type="entry name" value="Arrestin-like_N"/>
</dbReference>
<dbReference type="InterPro" id="IPR014756">
    <property type="entry name" value="Ig_E-set"/>
</dbReference>
<dbReference type="AlphaFoldDB" id="A0A0L0NWD5"/>
<dbReference type="PANTHER" id="PTHR11188">
    <property type="entry name" value="ARRESTIN DOMAIN CONTAINING PROTEIN"/>
    <property type="match status" value="1"/>
</dbReference>
<dbReference type="GO" id="GO:0015031">
    <property type="term" value="P:protein transport"/>
    <property type="evidence" value="ECO:0007669"/>
    <property type="project" value="TreeGrafter"/>
</dbReference>
<proteinExistence type="predicted"/>
<dbReference type="PANTHER" id="PTHR11188:SF17">
    <property type="entry name" value="FI21816P1"/>
    <property type="match status" value="1"/>
</dbReference>
<dbReference type="InterPro" id="IPR050357">
    <property type="entry name" value="Arrestin_domain-protein"/>
</dbReference>
<dbReference type="GO" id="GO:0005737">
    <property type="term" value="C:cytoplasm"/>
    <property type="evidence" value="ECO:0007669"/>
    <property type="project" value="TreeGrafter"/>
</dbReference>
<dbReference type="VEuPathDB" id="FungiDB:CJI96_0000020"/>
<dbReference type="InterPro" id="IPR014752">
    <property type="entry name" value="Arrestin-like_C"/>
</dbReference>
<accession>A0A0L0NWD5</accession>
<dbReference type="VEuPathDB" id="FungiDB:QG37_04361"/>
<reference evidence="3" key="1">
    <citation type="journal article" date="2015" name="BMC Genomics">
        <title>Draft genome of a commonly misdiagnosed multidrug resistant pathogen Candida auris.</title>
        <authorList>
            <person name="Chatterjee S."/>
            <person name="Alampalli S.V."/>
            <person name="Nageshan R.K."/>
            <person name="Chettiar S.T."/>
            <person name="Joshi S."/>
            <person name="Tatu U.S."/>
        </authorList>
    </citation>
    <scope>NUCLEOTIDE SEQUENCE [LARGE SCALE GENOMIC DNA]</scope>
    <source>
        <strain evidence="3">6684</strain>
    </source>
</reference>
<sequence>MSNLRIELDHDKVYTTGDIVSGKVHLTVDEKVDLTSIEISLYGESRSRNRVHSGQLYMTKLEKHTLLELVSTVFPPPEIQSISSNDQYTLTEGEYTYPFAFTFPNKGHDADCKVEKRFFHSRGYTRRDDIKHVSLAPTYSYKWSFDEYCRVEYSVSVTVHNPSFFKFDTKVSEIIKFYPQNEDLTFSSKHLLDNGQLKPDFDLCTKDLKYLPDGTMKVEGFFTKLFSPSGMELPLELKVSFIGDEVDTPEGTTKRVVKSNDNLSNYIRLSLQTPISGRVLREVAGDDNVPKGESPRDSFKIRISGVKVRLLLRIRYLSVKTSRKTHKYDLLDKALDNEVSFCDFEPVAQEKCSSRLTKKELYGLDLDPEWFDCNIADKGQSFVTCNIKRDFHIEISVMVASTTDLSSEVKFRVECPINLKKGFVSSELDNDTGKASFGYGVAPPEYGDEKNSEPMEWGV</sequence>
<dbReference type="VEuPathDB" id="FungiDB:CJJ09_001936"/>
<dbReference type="VEuPathDB" id="FungiDB:CJI97_004546"/>
<dbReference type="VEuPathDB" id="FungiDB:B9J08_005555"/>